<proteinExistence type="predicted"/>
<comment type="caution">
    <text evidence="1">The sequence shown here is derived from an EMBL/GenBank/DDBJ whole genome shotgun (WGS) entry which is preliminary data.</text>
</comment>
<protein>
    <submittedName>
        <fullName evidence="1">Uncharacterized protein</fullName>
    </submittedName>
</protein>
<name>A0ABP1X230_9VIBR</name>
<accession>A0ABP1X230</accession>
<dbReference type="Proteomes" id="UP000049077">
    <property type="component" value="Unassembled WGS sequence"/>
</dbReference>
<dbReference type="EMBL" id="CCJX01000166">
    <property type="protein sequence ID" value="CDT68445.1"/>
    <property type="molecule type" value="Genomic_DNA"/>
</dbReference>
<organism evidence="1 2">
    <name type="scientific">Vibrio crassostreae</name>
    <dbReference type="NCBI Taxonomy" id="246167"/>
    <lineage>
        <taxon>Bacteria</taxon>
        <taxon>Pseudomonadati</taxon>
        <taxon>Pseudomonadota</taxon>
        <taxon>Gammaproteobacteria</taxon>
        <taxon>Vibrionales</taxon>
        <taxon>Vibrionaceae</taxon>
        <taxon>Vibrio</taxon>
    </lineage>
</organism>
<gene>
    <name evidence="1" type="ORF">VCR4J5_780226</name>
</gene>
<keyword evidence="2" id="KW-1185">Reference proteome</keyword>
<evidence type="ECO:0000313" key="2">
    <source>
        <dbReference type="Proteomes" id="UP000049077"/>
    </source>
</evidence>
<evidence type="ECO:0000313" key="1">
    <source>
        <dbReference type="EMBL" id="CDT68445.1"/>
    </source>
</evidence>
<reference evidence="1 2" key="1">
    <citation type="submission" date="2014-06" db="EMBL/GenBank/DDBJ databases">
        <authorList>
            <person name="Le Roux F."/>
        </authorList>
    </citation>
    <scope>NUCLEOTIDE SEQUENCE [LARGE SCALE GENOMIC DNA]</scope>
    <source>
        <strain evidence="1 2">J5-4</strain>
    </source>
</reference>
<sequence>MISFIVKKPSETSPTSLSEQPANIVTIPAAIKAFFIRSPFYLYSSVYYKDIESLNTSVELFVKFLKDVVG</sequence>